<evidence type="ECO:0000313" key="3">
    <source>
        <dbReference type="Proteomes" id="UP000265520"/>
    </source>
</evidence>
<evidence type="ECO:0000313" key="2">
    <source>
        <dbReference type="EMBL" id="MCI71566.1"/>
    </source>
</evidence>
<sequence>RDTEKEDRSEVERRVAVTVDVVVTVREERDRTVSKFGGGGGANQLVVEEKGKGK</sequence>
<dbReference type="AlphaFoldDB" id="A0A392UGK7"/>
<proteinExistence type="predicted"/>
<name>A0A392UGK7_9FABA</name>
<feature type="non-terminal residue" evidence="2">
    <location>
        <position position="1"/>
    </location>
</feature>
<protein>
    <submittedName>
        <fullName evidence="2">Uncharacterized protein</fullName>
    </submittedName>
</protein>
<reference evidence="2 3" key="1">
    <citation type="journal article" date="2018" name="Front. Plant Sci.">
        <title>Red Clover (Trifolium pratense) and Zigzag Clover (T. medium) - A Picture of Genomic Similarities and Differences.</title>
        <authorList>
            <person name="Dluhosova J."/>
            <person name="Istvanek J."/>
            <person name="Nedelnik J."/>
            <person name="Repkova J."/>
        </authorList>
    </citation>
    <scope>NUCLEOTIDE SEQUENCE [LARGE SCALE GENOMIC DNA]</scope>
    <source>
        <strain evidence="3">cv. 10/8</strain>
        <tissue evidence="2">Leaf</tissue>
    </source>
</reference>
<keyword evidence="3" id="KW-1185">Reference proteome</keyword>
<accession>A0A392UGK7</accession>
<feature type="region of interest" description="Disordered" evidence="1">
    <location>
        <begin position="34"/>
        <end position="54"/>
    </location>
</feature>
<dbReference type="EMBL" id="LXQA010798824">
    <property type="protein sequence ID" value="MCI71566.1"/>
    <property type="molecule type" value="Genomic_DNA"/>
</dbReference>
<organism evidence="2 3">
    <name type="scientific">Trifolium medium</name>
    <dbReference type="NCBI Taxonomy" id="97028"/>
    <lineage>
        <taxon>Eukaryota</taxon>
        <taxon>Viridiplantae</taxon>
        <taxon>Streptophyta</taxon>
        <taxon>Embryophyta</taxon>
        <taxon>Tracheophyta</taxon>
        <taxon>Spermatophyta</taxon>
        <taxon>Magnoliopsida</taxon>
        <taxon>eudicotyledons</taxon>
        <taxon>Gunneridae</taxon>
        <taxon>Pentapetalae</taxon>
        <taxon>rosids</taxon>
        <taxon>fabids</taxon>
        <taxon>Fabales</taxon>
        <taxon>Fabaceae</taxon>
        <taxon>Papilionoideae</taxon>
        <taxon>50 kb inversion clade</taxon>
        <taxon>NPAAA clade</taxon>
        <taxon>Hologalegina</taxon>
        <taxon>IRL clade</taxon>
        <taxon>Trifolieae</taxon>
        <taxon>Trifolium</taxon>
    </lineage>
</organism>
<dbReference type="Proteomes" id="UP000265520">
    <property type="component" value="Unassembled WGS sequence"/>
</dbReference>
<comment type="caution">
    <text evidence="2">The sequence shown here is derived from an EMBL/GenBank/DDBJ whole genome shotgun (WGS) entry which is preliminary data.</text>
</comment>
<evidence type="ECO:0000256" key="1">
    <source>
        <dbReference type="SAM" id="MobiDB-lite"/>
    </source>
</evidence>